<dbReference type="InterPro" id="IPR019805">
    <property type="entry name" value="Heat_shock_protein_90_CS"/>
</dbReference>
<keyword evidence="2" id="KW-0547">Nucleotide-binding</keyword>
<dbReference type="Gene3D" id="3.30.565.10">
    <property type="entry name" value="Histidine kinase-like ATPase, C-terminal domain"/>
    <property type="match status" value="1"/>
</dbReference>
<accession>A0A9R1QA10</accession>
<dbReference type="InterPro" id="IPR020575">
    <property type="entry name" value="Hsp90_N"/>
</dbReference>
<dbReference type="EMBL" id="LT934116">
    <property type="protein sequence ID" value="VAH73238.1"/>
    <property type="molecule type" value="Genomic_DNA"/>
</dbReference>
<feature type="region of interest" description="Disordered" evidence="5">
    <location>
        <begin position="1"/>
        <end position="26"/>
    </location>
</feature>
<sequence length="361" mass="39764">MLLLQPASGGASPLRPPPFPTCSSRSRPLPPCRLVLATPTLHQALRQPEPLAPFSTRPSTFARLDHVVVGDGVVGLMAELYKVELVRAHDDPERNADFCFLYYAYAKAAVERAAQVNGVGRGRGGAHPSTHLPQSFLRQVAAAEGDGNEHADGQRLSLINNTFYSNKEIFLRELISNSSDAREPDGQEQARRQPELFIRLIPDKPNKTLSIIDSGVGMTKSDSLHVCIYQVILLVAVQLTLIMQERHWILESDRDPAGALQLDGSGHVNSASYFSTEAASFPSRLPMAACLRPAASAPVPTTAPSHHGQWQQSPWRMAVCRCAPWHWGLEMCSIEGQQLGAEQLYTEPEVRLRWTRLLISN</sequence>
<evidence type="ECO:0000313" key="6">
    <source>
        <dbReference type="EMBL" id="VAH73238.1"/>
    </source>
</evidence>
<keyword evidence="7" id="KW-1185">Reference proteome</keyword>
<evidence type="ECO:0000256" key="4">
    <source>
        <dbReference type="ARBA" id="ARBA00023186"/>
    </source>
</evidence>
<dbReference type="GO" id="GO:0051082">
    <property type="term" value="F:unfolded protein binding"/>
    <property type="evidence" value="ECO:0007669"/>
    <property type="project" value="InterPro"/>
</dbReference>
<reference evidence="6 7" key="1">
    <citation type="submission" date="2017-09" db="EMBL/GenBank/DDBJ databases">
        <authorList>
            <consortium name="International Durum Wheat Genome Sequencing Consortium (IDWGSC)"/>
            <person name="Milanesi L."/>
        </authorList>
    </citation>
    <scope>NUCLEOTIDE SEQUENCE [LARGE SCALE GENOMIC DNA]</scope>
    <source>
        <strain evidence="7">cv. Svevo</strain>
    </source>
</reference>
<evidence type="ECO:0000256" key="3">
    <source>
        <dbReference type="ARBA" id="ARBA00022840"/>
    </source>
</evidence>
<name>A0A9R1QA10_TRITD</name>
<keyword evidence="4" id="KW-0143">Chaperone</keyword>
<comment type="similarity">
    <text evidence="1">Belongs to the heat shock protein 90 family.</text>
</comment>
<dbReference type="InterPro" id="IPR036890">
    <property type="entry name" value="HATPase_C_sf"/>
</dbReference>
<dbReference type="Gramene" id="TRITD3Bv1G036410.1">
    <property type="protein sequence ID" value="TRITD3Bv1G036410.1"/>
    <property type="gene ID" value="TRITD3Bv1G036410"/>
</dbReference>
<proteinExistence type="inferred from homology"/>
<dbReference type="AlphaFoldDB" id="A0A9R1QA10"/>
<gene>
    <name evidence="6" type="ORF">TRITD_3Bv1G036410</name>
</gene>
<dbReference type="GO" id="GO:0005524">
    <property type="term" value="F:ATP binding"/>
    <property type="evidence" value="ECO:0007669"/>
    <property type="project" value="UniProtKB-KW"/>
</dbReference>
<protein>
    <submittedName>
        <fullName evidence="6">Uncharacterized protein</fullName>
    </submittedName>
</protein>
<evidence type="ECO:0000256" key="2">
    <source>
        <dbReference type="ARBA" id="ARBA00022741"/>
    </source>
</evidence>
<dbReference type="PRINTS" id="PR00775">
    <property type="entry name" value="HEATSHOCK90"/>
</dbReference>
<dbReference type="GO" id="GO:0140662">
    <property type="term" value="F:ATP-dependent protein folding chaperone"/>
    <property type="evidence" value="ECO:0007669"/>
    <property type="project" value="InterPro"/>
</dbReference>
<dbReference type="GO" id="GO:0016887">
    <property type="term" value="F:ATP hydrolysis activity"/>
    <property type="evidence" value="ECO:0007669"/>
    <property type="project" value="InterPro"/>
</dbReference>
<evidence type="ECO:0000256" key="1">
    <source>
        <dbReference type="ARBA" id="ARBA00008239"/>
    </source>
</evidence>
<keyword evidence="3" id="KW-0067">ATP-binding</keyword>
<organism evidence="6 7">
    <name type="scientific">Triticum turgidum subsp. durum</name>
    <name type="common">Durum wheat</name>
    <name type="synonym">Triticum durum</name>
    <dbReference type="NCBI Taxonomy" id="4567"/>
    <lineage>
        <taxon>Eukaryota</taxon>
        <taxon>Viridiplantae</taxon>
        <taxon>Streptophyta</taxon>
        <taxon>Embryophyta</taxon>
        <taxon>Tracheophyta</taxon>
        <taxon>Spermatophyta</taxon>
        <taxon>Magnoliopsida</taxon>
        <taxon>Liliopsida</taxon>
        <taxon>Poales</taxon>
        <taxon>Poaceae</taxon>
        <taxon>BOP clade</taxon>
        <taxon>Pooideae</taxon>
        <taxon>Triticodae</taxon>
        <taxon>Triticeae</taxon>
        <taxon>Triticinae</taxon>
        <taxon>Triticum</taxon>
    </lineage>
</organism>
<dbReference type="PROSITE" id="PS00298">
    <property type="entry name" value="HSP90"/>
    <property type="match status" value="1"/>
</dbReference>
<dbReference type="PANTHER" id="PTHR11528">
    <property type="entry name" value="HEAT SHOCK PROTEIN 90 FAMILY MEMBER"/>
    <property type="match status" value="1"/>
</dbReference>
<dbReference type="Proteomes" id="UP000324705">
    <property type="component" value="Chromosome 3B"/>
</dbReference>
<dbReference type="SUPFAM" id="SSF55874">
    <property type="entry name" value="ATPase domain of HSP90 chaperone/DNA topoisomerase II/histidine kinase"/>
    <property type="match status" value="1"/>
</dbReference>
<evidence type="ECO:0000313" key="7">
    <source>
        <dbReference type="Proteomes" id="UP000324705"/>
    </source>
</evidence>
<dbReference type="InterPro" id="IPR001404">
    <property type="entry name" value="Hsp90_fam"/>
</dbReference>
<evidence type="ECO:0000256" key="5">
    <source>
        <dbReference type="SAM" id="MobiDB-lite"/>
    </source>
</evidence>